<keyword evidence="4 9" id="KW-1133">Transmembrane helix</keyword>
<keyword evidence="7" id="KW-0717">Septation</keyword>
<proteinExistence type="predicted"/>
<evidence type="ECO:0000313" key="11">
    <source>
        <dbReference type="Proteomes" id="UP000243626"/>
    </source>
</evidence>
<organism evidence="10 11">
    <name type="scientific">Nosocomiicoccus massiliensis</name>
    <dbReference type="NCBI Taxonomy" id="1232430"/>
    <lineage>
        <taxon>Bacteria</taxon>
        <taxon>Bacillati</taxon>
        <taxon>Bacillota</taxon>
        <taxon>Bacilli</taxon>
        <taxon>Bacillales</taxon>
        <taxon>Staphylococcaceae</taxon>
        <taxon>Nosocomiicoccus</taxon>
    </lineage>
</organism>
<gene>
    <name evidence="10" type="ORF">CJ229_002735</name>
</gene>
<dbReference type="Proteomes" id="UP000243626">
    <property type="component" value="Chromosome"/>
</dbReference>
<dbReference type="KEGG" id="nmy:CJ229_002735"/>
<reference evidence="10 11" key="2">
    <citation type="submission" date="2023-10" db="EMBL/GenBank/DDBJ databases">
        <authorList>
            <person name="Choi B."/>
        </authorList>
    </citation>
    <scope>NUCLEOTIDE SEQUENCE [LARGE SCALE GENOMIC DNA]</scope>
    <source>
        <strain evidence="10 11">UMB0959</strain>
    </source>
</reference>
<accession>A0AAF0YNX7</accession>
<keyword evidence="11" id="KW-1185">Reference proteome</keyword>
<evidence type="ECO:0000256" key="6">
    <source>
        <dbReference type="ARBA" id="ARBA00023136"/>
    </source>
</evidence>
<dbReference type="Pfam" id="PF06160">
    <property type="entry name" value="EzrA"/>
    <property type="match status" value="1"/>
</dbReference>
<keyword evidence="5" id="KW-0175">Coiled coil</keyword>
<evidence type="ECO:0000256" key="1">
    <source>
        <dbReference type="ARBA" id="ARBA00004162"/>
    </source>
</evidence>
<evidence type="ECO:0000256" key="2">
    <source>
        <dbReference type="ARBA" id="ARBA00022618"/>
    </source>
</evidence>
<protein>
    <submittedName>
        <fullName evidence="10">Septation ring formation regulator EzrA</fullName>
    </submittedName>
</protein>
<name>A0AAF0YNX7_9STAP</name>
<keyword evidence="2" id="KW-0132">Cell division</keyword>
<sequence>MWVYILIGLIILVIIVIGLLLFLRKSKLEEVQKEEARLQDVIQLPFHLDLEKLKTYNLHGEAKELYEHLDERWKDALSNNKTHAESNFKAANENLKKFKFSDSKKNEDNAVQHIGNIETTYDALTVEINDFMKQNDESKELYEESVTLQREANRDVLADGHKFGDSRKPLESLINSYEPELEKYNTLIDEGNYNNAHDHIVEIHEELTNLKESMEKIPALIKEVQKDLPTQFQEVRYGCRELRLDGYDLEHIKVDTTLSRLRTELNLIEPKIAKLELEEAEEDLERIHSELDDMYDLIEHEVEAKIKFDDLRDKVSDMLFKAKDTNMSLRTEINFIKDAYYINDREIQTIHKYEYEIEDLVTMYADIESEVNKNTTRYSQIIDNLEHIDHTIEDINDKQEDVLDYLQSLKYDEEEAIDNTNLIDDKKEEVMHRLTTSNLVRIPEQFIVMKHELDNEVKEIDRYLERRPLNVRYIKEKVDKAVILLNNFEQEAYEVIHDSELSELIIQYANRYRKDNSTLDGEIEEATRLFNENRYKRALQIAEHALREVDEDAVKRIIDSYENR</sequence>
<evidence type="ECO:0000256" key="5">
    <source>
        <dbReference type="ARBA" id="ARBA00023054"/>
    </source>
</evidence>
<evidence type="ECO:0000256" key="3">
    <source>
        <dbReference type="ARBA" id="ARBA00022692"/>
    </source>
</evidence>
<evidence type="ECO:0000256" key="4">
    <source>
        <dbReference type="ARBA" id="ARBA00022989"/>
    </source>
</evidence>
<dbReference type="AlphaFoldDB" id="A0AAF0YNX7"/>
<dbReference type="GO" id="GO:0000917">
    <property type="term" value="P:division septum assembly"/>
    <property type="evidence" value="ECO:0007669"/>
    <property type="project" value="UniProtKB-KW"/>
</dbReference>
<evidence type="ECO:0000313" key="10">
    <source>
        <dbReference type="EMBL" id="WOS96677.1"/>
    </source>
</evidence>
<keyword evidence="8" id="KW-0131">Cell cycle</keyword>
<dbReference type="InterPro" id="IPR010379">
    <property type="entry name" value="EzrA"/>
</dbReference>
<keyword evidence="3 9" id="KW-0812">Transmembrane</keyword>
<keyword evidence="6 9" id="KW-0472">Membrane</keyword>
<dbReference type="GO" id="GO:0005940">
    <property type="term" value="C:septin ring"/>
    <property type="evidence" value="ECO:0007669"/>
    <property type="project" value="InterPro"/>
</dbReference>
<feature type="transmembrane region" description="Helical" evidence="9">
    <location>
        <begin position="6"/>
        <end position="23"/>
    </location>
</feature>
<reference evidence="11" key="1">
    <citation type="submission" date="2017-09" db="EMBL/GenBank/DDBJ databases">
        <title>Bacterial strain isolated from the female urinary microbiota.</title>
        <authorList>
            <person name="Thomas-White K."/>
            <person name="Kumar N."/>
            <person name="Forster S."/>
            <person name="Putonti C."/>
            <person name="Lawley T."/>
            <person name="Wolfe A.J."/>
        </authorList>
    </citation>
    <scope>NUCLEOTIDE SEQUENCE [LARGE SCALE GENOMIC DNA]</scope>
    <source>
        <strain evidence="11">UMB0959</strain>
    </source>
</reference>
<dbReference type="GO" id="GO:0005886">
    <property type="term" value="C:plasma membrane"/>
    <property type="evidence" value="ECO:0007669"/>
    <property type="project" value="UniProtKB-SubCell"/>
</dbReference>
<dbReference type="EMBL" id="CP136964">
    <property type="protein sequence ID" value="WOS96677.1"/>
    <property type="molecule type" value="Genomic_DNA"/>
</dbReference>
<dbReference type="GO" id="GO:0000921">
    <property type="term" value="P:septin ring assembly"/>
    <property type="evidence" value="ECO:0007669"/>
    <property type="project" value="InterPro"/>
</dbReference>
<evidence type="ECO:0000256" key="8">
    <source>
        <dbReference type="ARBA" id="ARBA00023306"/>
    </source>
</evidence>
<dbReference type="RefSeq" id="WP_068129274.1">
    <property type="nucleotide sequence ID" value="NZ_CP136964.1"/>
</dbReference>
<comment type="subcellular location">
    <subcellularLocation>
        <location evidence="1">Cell membrane</location>
        <topology evidence="1">Single-pass membrane protein</topology>
    </subcellularLocation>
</comment>
<evidence type="ECO:0000256" key="7">
    <source>
        <dbReference type="ARBA" id="ARBA00023210"/>
    </source>
</evidence>
<evidence type="ECO:0000256" key="9">
    <source>
        <dbReference type="SAM" id="Phobius"/>
    </source>
</evidence>